<evidence type="ECO:0008006" key="3">
    <source>
        <dbReference type="Google" id="ProtNLM"/>
    </source>
</evidence>
<comment type="caution">
    <text evidence="1">The sequence shown here is derived from an EMBL/GenBank/DDBJ whole genome shotgun (WGS) entry which is preliminary data.</text>
</comment>
<dbReference type="EMBL" id="WBJY01000001">
    <property type="protein sequence ID" value="KAB1648761.1"/>
    <property type="molecule type" value="Genomic_DNA"/>
</dbReference>
<dbReference type="Gene3D" id="2.60.120.10">
    <property type="entry name" value="Jelly Rolls"/>
    <property type="match status" value="1"/>
</dbReference>
<evidence type="ECO:0000313" key="2">
    <source>
        <dbReference type="Proteomes" id="UP000431744"/>
    </source>
</evidence>
<dbReference type="AlphaFoldDB" id="A0A6H9WLT0"/>
<dbReference type="RefSeq" id="WP_158027316.1">
    <property type="nucleotide sequence ID" value="NZ_BMHG01000001.1"/>
</dbReference>
<keyword evidence="2" id="KW-1185">Reference proteome</keyword>
<organism evidence="1 2">
    <name type="scientific">Pseudoclavibacter endophyticus</name>
    <dbReference type="NCBI Taxonomy" id="1778590"/>
    <lineage>
        <taxon>Bacteria</taxon>
        <taxon>Bacillati</taxon>
        <taxon>Actinomycetota</taxon>
        <taxon>Actinomycetes</taxon>
        <taxon>Micrococcales</taxon>
        <taxon>Microbacteriaceae</taxon>
        <taxon>Pseudoclavibacter</taxon>
    </lineage>
</organism>
<dbReference type="InterPro" id="IPR014710">
    <property type="entry name" value="RmlC-like_jellyroll"/>
</dbReference>
<dbReference type="OrthoDB" id="7376579at2"/>
<name>A0A6H9WLT0_9MICO</name>
<evidence type="ECO:0000313" key="1">
    <source>
        <dbReference type="EMBL" id="KAB1648761.1"/>
    </source>
</evidence>
<dbReference type="InterPro" id="IPR011051">
    <property type="entry name" value="RmlC_Cupin_sf"/>
</dbReference>
<accession>A0A6H9WLT0</accession>
<gene>
    <name evidence="1" type="ORF">F8O04_00155</name>
</gene>
<proteinExistence type="predicted"/>
<sequence length="281" mass="31136">MARDIEVVDPERLEWEGASAHRSGGVRFKTIFTGESGEPDNYWFTLTNVDEYSTPRHRHNFDQLRIMLDGSFGFGERVQPEGSVGYFPAGQYYQQNSTGPSTHIFLQCEGGGRDPYLAPQASRQAAAKLAEIGEFRDGLYYPPDGSEPKDGFEAVWESVVGRPIAYFEPRVDEPIIMQPERFRYVADPDQPGVAEKHLGTFTERRLGVSILRIDEGSTASIEAAPAPATLFFVLSGTGTLTPAEGEARELADRYAFRMLPGDRAVVTAAARLELLQISLPR</sequence>
<reference evidence="1 2" key="1">
    <citation type="submission" date="2019-09" db="EMBL/GenBank/DDBJ databases">
        <title>Phylogeny of genus Pseudoclavibacter and closely related genus.</title>
        <authorList>
            <person name="Li Y."/>
        </authorList>
    </citation>
    <scope>NUCLEOTIDE SEQUENCE [LARGE SCALE GENOMIC DNA]</scope>
    <source>
        <strain evidence="1 2">EGI 60007</strain>
    </source>
</reference>
<dbReference type="SUPFAM" id="SSF51182">
    <property type="entry name" value="RmlC-like cupins"/>
    <property type="match status" value="2"/>
</dbReference>
<protein>
    <recommendedName>
        <fullName evidence="3">Cupin domain-containing protein</fullName>
    </recommendedName>
</protein>
<dbReference type="Proteomes" id="UP000431744">
    <property type="component" value="Unassembled WGS sequence"/>
</dbReference>